<evidence type="ECO:0000313" key="10">
    <source>
        <dbReference type="EMBL" id="KAH9360882.1"/>
    </source>
</evidence>
<dbReference type="PANTHER" id="PTHR46481">
    <property type="entry name" value="ZINC FINGER BED DOMAIN-CONTAINING PROTEIN 4"/>
    <property type="match status" value="1"/>
</dbReference>
<protein>
    <recommendedName>
        <fullName evidence="9">BED-type domain-containing protein</fullName>
    </recommendedName>
</protein>
<dbReference type="OrthoDB" id="7615841at2759"/>
<evidence type="ECO:0000256" key="2">
    <source>
        <dbReference type="ARBA" id="ARBA00022723"/>
    </source>
</evidence>
<evidence type="ECO:0000256" key="4">
    <source>
        <dbReference type="ARBA" id="ARBA00022833"/>
    </source>
</evidence>
<feature type="domain" description="BED-type" evidence="9">
    <location>
        <begin position="21"/>
        <end position="72"/>
    </location>
</feature>
<evidence type="ECO:0000256" key="3">
    <source>
        <dbReference type="ARBA" id="ARBA00022771"/>
    </source>
</evidence>
<name>A0A9J6FD59_HAELO</name>
<evidence type="ECO:0000313" key="11">
    <source>
        <dbReference type="Proteomes" id="UP000821853"/>
    </source>
</evidence>
<dbReference type="SUPFAM" id="SSF57667">
    <property type="entry name" value="beta-beta-alpha zinc fingers"/>
    <property type="match status" value="1"/>
</dbReference>
<dbReference type="InterPro" id="IPR012337">
    <property type="entry name" value="RNaseH-like_sf"/>
</dbReference>
<keyword evidence="4" id="KW-0862">Zinc</keyword>
<evidence type="ECO:0000256" key="6">
    <source>
        <dbReference type="ARBA" id="ARBA00023163"/>
    </source>
</evidence>
<keyword evidence="6" id="KW-0804">Transcription</keyword>
<dbReference type="VEuPathDB" id="VectorBase:HLOH_047230"/>
<keyword evidence="2" id="KW-0479">Metal-binding</keyword>
<keyword evidence="11" id="KW-1185">Reference proteome</keyword>
<dbReference type="SUPFAM" id="SSF140996">
    <property type="entry name" value="Hermes dimerisation domain"/>
    <property type="match status" value="1"/>
</dbReference>
<dbReference type="InterPro" id="IPR036236">
    <property type="entry name" value="Znf_C2H2_sf"/>
</dbReference>
<evidence type="ECO:0000256" key="8">
    <source>
        <dbReference type="PROSITE-ProRule" id="PRU00027"/>
    </source>
</evidence>
<evidence type="ECO:0000256" key="5">
    <source>
        <dbReference type="ARBA" id="ARBA00023015"/>
    </source>
</evidence>
<dbReference type="InterPro" id="IPR052035">
    <property type="entry name" value="ZnF_BED_domain_contain"/>
</dbReference>
<comment type="caution">
    <text evidence="10">The sequence shown here is derived from an EMBL/GenBank/DDBJ whole genome shotgun (WGS) entry which is preliminary data.</text>
</comment>
<keyword evidence="3 8" id="KW-0863">Zinc-finger</keyword>
<dbReference type="PANTHER" id="PTHR46481:SF10">
    <property type="entry name" value="ZINC FINGER BED DOMAIN-CONTAINING PROTEIN 39"/>
    <property type="match status" value="1"/>
</dbReference>
<keyword evidence="7" id="KW-0539">Nucleus</keyword>
<dbReference type="InterPro" id="IPR003656">
    <property type="entry name" value="Znf_BED"/>
</dbReference>
<dbReference type="GO" id="GO:0005634">
    <property type="term" value="C:nucleus"/>
    <property type="evidence" value="ECO:0007669"/>
    <property type="project" value="UniProtKB-SubCell"/>
</dbReference>
<keyword evidence="5" id="KW-0805">Transcription regulation</keyword>
<dbReference type="GO" id="GO:0009791">
    <property type="term" value="P:post-embryonic development"/>
    <property type="evidence" value="ECO:0007669"/>
    <property type="project" value="UniProtKB-ARBA"/>
</dbReference>
<sequence>MASTSFRTSEDDSRPTNACPTFANPIWKYYSKLPSGGTARCESCQSVLKTPTGTTTTLVSHLKRHPCKYNAYLSDRQRKVMVASKRSAGKESSSPVSVASIFKPKLQPTSPRAKEMTRKIATFIAHDLQPYSVVEAKSFVDMINYAMPEYVIPSRNKFSRTIIPDLYAAKMNKLKMVLREIFYRGVECYMLTTDAWTLRAGDSYVSVTVHMLDRNFMQHAFALACKAMPEGHTADNILRFLQAVVKEWDLPEDIPTFVVTDNGRNCFGCCQVVVGGTAVFWTHSSTVH</sequence>
<gene>
    <name evidence="10" type="ORF">HPB48_008158</name>
</gene>
<dbReference type="OMA" id="YISATEH"/>
<evidence type="ECO:0000256" key="7">
    <source>
        <dbReference type="ARBA" id="ARBA00023242"/>
    </source>
</evidence>
<organism evidence="10 11">
    <name type="scientific">Haemaphysalis longicornis</name>
    <name type="common">Bush tick</name>
    <dbReference type="NCBI Taxonomy" id="44386"/>
    <lineage>
        <taxon>Eukaryota</taxon>
        <taxon>Metazoa</taxon>
        <taxon>Ecdysozoa</taxon>
        <taxon>Arthropoda</taxon>
        <taxon>Chelicerata</taxon>
        <taxon>Arachnida</taxon>
        <taxon>Acari</taxon>
        <taxon>Parasitiformes</taxon>
        <taxon>Ixodida</taxon>
        <taxon>Ixodoidea</taxon>
        <taxon>Ixodidae</taxon>
        <taxon>Haemaphysalinae</taxon>
        <taxon>Haemaphysalis</taxon>
    </lineage>
</organism>
<dbReference type="PROSITE" id="PS50808">
    <property type="entry name" value="ZF_BED"/>
    <property type="match status" value="1"/>
</dbReference>
<dbReference type="EMBL" id="JABSTR010000001">
    <property type="protein sequence ID" value="KAH9360882.1"/>
    <property type="molecule type" value="Genomic_DNA"/>
</dbReference>
<proteinExistence type="predicted"/>
<dbReference type="Proteomes" id="UP000821853">
    <property type="component" value="Chromosome 1"/>
</dbReference>
<dbReference type="GO" id="GO:0008270">
    <property type="term" value="F:zinc ion binding"/>
    <property type="evidence" value="ECO:0007669"/>
    <property type="project" value="UniProtKB-KW"/>
</dbReference>
<evidence type="ECO:0000256" key="1">
    <source>
        <dbReference type="ARBA" id="ARBA00004123"/>
    </source>
</evidence>
<dbReference type="SUPFAM" id="SSF53098">
    <property type="entry name" value="Ribonuclease H-like"/>
    <property type="match status" value="1"/>
</dbReference>
<dbReference type="AlphaFoldDB" id="A0A9J6FD59"/>
<dbReference type="Pfam" id="PF02892">
    <property type="entry name" value="zf-BED"/>
    <property type="match status" value="1"/>
</dbReference>
<dbReference type="GO" id="GO:0003677">
    <property type="term" value="F:DNA binding"/>
    <property type="evidence" value="ECO:0007669"/>
    <property type="project" value="InterPro"/>
</dbReference>
<accession>A0A9J6FD59</accession>
<comment type="subcellular location">
    <subcellularLocation>
        <location evidence="1">Nucleus</location>
    </subcellularLocation>
</comment>
<reference evidence="10 11" key="1">
    <citation type="journal article" date="2020" name="Cell">
        <title>Large-Scale Comparative Analyses of Tick Genomes Elucidate Their Genetic Diversity and Vector Capacities.</title>
        <authorList>
            <consortium name="Tick Genome and Microbiome Consortium (TIGMIC)"/>
            <person name="Jia N."/>
            <person name="Wang J."/>
            <person name="Shi W."/>
            <person name="Du L."/>
            <person name="Sun Y."/>
            <person name="Zhan W."/>
            <person name="Jiang J.F."/>
            <person name="Wang Q."/>
            <person name="Zhang B."/>
            <person name="Ji P."/>
            <person name="Bell-Sakyi L."/>
            <person name="Cui X.M."/>
            <person name="Yuan T.T."/>
            <person name="Jiang B.G."/>
            <person name="Yang W.F."/>
            <person name="Lam T.T."/>
            <person name="Chang Q.C."/>
            <person name="Ding S.J."/>
            <person name="Wang X.J."/>
            <person name="Zhu J.G."/>
            <person name="Ruan X.D."/>
            <person name="Zhao L."/>
            <person name="Wei J.T."/>
            <person name="Ye R.Z."/>
            <person name="Que T.C."/>
            <person name="Du C.H."/>
            <person name="Zhou Y.H."/>
            <person name="Cheng J.X."/>
            <person name="Dai P.F."/>
            <person name="Guo W.B."/>
            <person name="Han X.H."/>
            <person name="Huang E.J."/>
            <person name="Li L.F."/>
            <person name="Wei W."/>
            <person name="Gao Y.C."/>
            <person name="Liu J.Z."/>
            <person name="Shao H.Z."/>
            <person name="Wang X."/>
            <person name="Wang C.C."/>
            <person name="Yang T.C."/>
            <person name="Huo Q.B."/>
            <person name="Li W."/>
            <person name="Chen H.Y."/>
            <person name="Chen S.E."/>
            <person name="Zhou L.G."/>
            <person name="Ni X.B."/>
            <person name="Tian J.H."/>
            <person name="Sheng Y."/>
            <person name="Liu T."/>
            <person name="Pan Y.S."/>
            <person name="Xia L.Y."/>
            <person name="Li J."/>
            <person name="Zhao F."/>
            <person name="Cao W.C."/>
        </authorList>
    </citation>
    <scope>NUCLEOTIDE SEQUENCE [LARGE SCALE GENOMIC DNA]</scope>
    <source>
        <strain evidence="10">HaeL-2018</strain>
    </source>
</reference>
<evidence type="ECO:0000259" key="9">
    <source>
        <dbReference type="PROSITE" id="PS50808"/>
    </source>
</evidence>